<proteinExistence type="predicted"/>
<dbReference type="Gene3D" id="3.40.50.1820">
    <property type="entry name" value="alpha/beta hydrolase"/>
    <property type="match status" value="1"/>
</dbReference>
<dbReference type="EMBL" id="HBIR01060333">
    <property type="protein sequence ID" value="CAE0598759.1"/>
    <property type="molecule type" value="Transcribed_RNA"/>
</dbReference>
<dbReference type="InterPro" id="IPR029058">
    <property type="entry name" value="AB_hydrolase_fold"/>
</dbReference>
<dbReference type="AlphaFoldDB" id="A0A7S3U134"/>
<feature type="domain" description="Serine aminopeptidase S33" evidence="1">
    <location>
        <begin position="275"/>
        <end position="390"/>
    </location>
</feature>
<dbReference type="PANTHER" id="PTHR12277:SF81">
    <property type="entry name" value="PROTEIN ABHD13"/>
    <property type="match status" value="1"/>
</dbReference>
<accession>A0A7S3U134</accession>
<protein>
    <recommendedName>
        <fullName evidence="1">Serine aminopeptidase S33 domain-containing protein</fullName>
    </recommendedName>
</protein>
<reference evidence="2" key="1">
    <citation type="submission" date="2021-01" db="EMBL/GenBank/DDBJ databases">
        <authorList>
            <person name="Corre E."/>
            <person name="Pelletier E."/>
            <person name="Niang G."/>
            <person name="Scheremetjew M."/>
            <person name="Finn R."/>
            <person name="Kale V."/>
            <person name="Holt S."/>
            <person name="Cochrane G."/>
            <person name="Meng A."/>
            <person name="Brown T."/>
            <person name="Cohen L."/>
        </authorList>
    </citation>
    <scope>NUCLEOTIDE SEQUENCE</scope>
    <source>
        <strain evidence="2">379</strain>
    </source>
</reference>
<sequence length="511" mass="52344">MLADTSETDSLAALLDACGLSNGLASSLAGETSDGLKACLADSGRVALLKRLGERGLSLPERQKLANGLGRLARGQALGGSPTQQPVASTVELSADGSCGGTCGFALYGGEAAGSPPPDADAASLLTQGWAATALRQLGDGGERNIDSECGTDTNTDSENPLLRARILAALGSLPAALRCYSAVQGADADTSRAEAQAIEALLSQLDSLPGLFFPRAVARGHSRPLATVDARHPTSTSRPAPFSDGSYAAAPHDPAVKLGYRVWPHPSPRPNAPLLLYFHGNGEVCSDYDAFASRFHRLGAHLMVPDYRGYGWSGGEPTLSSLLADAEPLLDSHTLGAAMQSAGVEPEARPVVLFGRSLGSNVATHLAAIAPRGCFAGLILESGIASASAMLSRGAAGALSLAAAGSAGPATAPLAPGGGGRIGILENELKMREVTIPTLVLHGTADTVVPPEQGKALHAASGAQRRRLLLLPGHGHNDIAFSPRYFPAIGEFLERQVCTPTKAEGCQRTA</sequence>
<name>A0A7S3U134_EMIHU</name>
<dbReference type="Pfam" id="PF12146">
    <property type="entry name" value="Hydrolase_4"/>
    <property type="match status" value="1"/>
</dbReference>
<dbReference type="SUPFAM" id="SSF53474">
    <property type="entry name" value="alpha/beta-Hydrolases"/>
    <property type="match status" value="1"/>
</dbReference>
<evidence type="ECO:0000313" key="2">
    <source>
        <dbReference type="EMBL" id="CAE0598759.1"/>
    </source>
</evidence>
<gene>
    <name evidence="2" type="ORF">EHUX00137_LOCUS46896</name>
</gene>
<dbReference type="PANTHER" id="PTHR12277">
    <property type="entry name" value="ALPHA/BETA HYDROLASE DOMAIN-CONTAINING PROTEIN"/>
    <property type="match status" value="1"/>
</dbReference>
<dbReference type="InterPro" id="IPR022742">
    <property type="entry name" value="Hydrolase_4"/>
</dbReference>
<evidence type="ECO:0000259" key="1">
    <source>
        <dbReference type="Pfam" id="PF12146"/>
    </source>
</evidence>
<organism evidence="2">
    <name type="scientific">Emiliania huxleyi</name>
    <name type="common">Coccolithophore</name>
    <name type="synonym">Pontosphaera huxleyi</name>
    <dbReference type="NCBI Taxonomy" id="2903"/>
    <lineage>
        <taxon>Eukaryota</taxon>
        <taxon>Haptista</taxon>
        <taxon>Haptophyta</taxon>
        <taxon>Prymnesiophyceae</taxon>
        <taxon>Isochrysidales</taxon>
        <taxon>Noelaerhabdaceae</taxon>
        <taxon>Emiliania</taxon>
    </lineage>
</organism>